<dbReference type="PIRSF" id="PIRSF004681">
    <property type="entry name" value="UCP004681"/>
    <property type="match status" value="1"/>
</dbReference>
<dbReference type="HOGENOM" id="CLU_096980_1_2_0"/>
<dbReference type="EMBL" id="CM001022">
    <property type="protein sequence ID" value="EFQ23171.1"/>
    <property type="molecule type" value="Genomic_DNA"/>
</dbReference>
<dbReference type="PANTHER" id="PTHR30615">
    <property type="entry name" value="UNCHARACTERIZED PROTEIN YJBQ-RELATED"/>
    <property type="match status" value="1"/>
</dbReference>
<dbReference type="PaxDb" id="584708-Apau_0743"/>
<gene>
    <name evidence="1" type="ORF">Apau_0743</name>
</gene>
<dbReference type="Proteomes" id="UP000005096">
    <property type="component" value="Chromosome"/>
</dbReference>
<dbReference type="RefSeq" id="WP_006300338.1">
    <property type="nucleotide sequence ID" value="NZ_CM001022.1"/>
</dbReference>
<dbReference type="Gene3D" id="2.60.120.460">
    <property type="entry name" value="YjbQ-like"/>
    <property type="match status" value="1"/>
</dbReference>
<dbReference type="STRING" id="584708.Apau_0743"/>
<evidence type="ECO:0008006" key="3">
    <source>
        <dbReference type="Google" id="ProtNLM"/>
    </source>
</evidence>
<keyword evidence="2" id="KW-1185">Reference proteome</keyword>
<dbReference type="eggNOG" id="COG0432">
    <property type="taxonomic scope" value="Bacteria"/>
</dbReference>
<dbReference type="OrthoDB" id="9801725at2"/>
<organism evidence="1 2">
    <name type="scientific">Aminomonas paucivorans DSM 12260</name>
    <dbReference type="NCBI Taxonomy" id="584708"/>
    <lineage>
        <taxon>Bacteria</taxon>
        <taxon>Thermotogati</taxon>
        <taxon>Synergistota</taxon>
        <taxon>Synergistia</taxon>
        <taxon>Synergistales</taxon>
        <taxon>Synergistaceae</taxon>
        <taxon>Aminomonas</taxon>
    </lineage>
</organism>
<proteinExistence type="predicted"/>
<dbReference type="SUPFAM" id="SSF111038">
    <property type="entry name" value="YjbQ-like"/>
    <property type="match status" value="1"/>
</dbReference>
<sequence length="137" mass="15746">MKSHTEYLWMDTSRRKELVHLTPALEGILERSGIREGMMLVSAMHITSGILVNDHEPGLHQDILDWLERLAPEDPGYLHHRTGEDNGDAHLKRILTHHQAVLPVTEGRLDLGPWEQVFYAEFDGQRRKRVVVKVLGE</sequence>
<protein>
    <recommendedName>
        <fullName evidence="3">Secondary thiamine-phosphate synthase enzyme</fullName>
    </recommendedName>
</protein>
<dbReference type="InterPro" id="IPR001602">
    <property type="entry name" value="UPF0047_YjbQ-like"/>
</dbReference>
<dbReference type="Pfam" id="PF01894">
    <property type="entry name" value="YjbQ"/>
    <property type="match status" value="1"/>
</dbReference>
<name>E3CV14_9BACT</name>
<reference evidence="1 2" key="1">
    <citation type="journal article" date="2010" name="Stand. Genomic Sci.">
        <title>Non-contiguous finished genome sequence of Aminomonas paucivorans type strain (GLU-3).</title>
        <authorList>
            <person name="Pitluck S."/>
            <person name="Yasawong M."/>
            <person name="Held B."/>
            <person name="Lapidus A."/>
            <person name="Nolan M."/>
            <person name="Copeland A."/>
            <person name="Lucas S."/>
            <person name="Del Rio T.G."/>
            <person name="Tice H."/>
            <person name="Cheng J.F."/>
            <person name="Chertkov O."/>
            <person name="Goodwin L."/>
            <person name="Tapia R."/>
            <person name="Han C."/>
            <person name="Liolios K."/>
            <person name="Ivanova N."/>
            <person name="Mavromatis K."/>
            <person name="Ovchinnikova G."/>
            <person name="Pati A."/>
            <person name="Chen A."/>
            <person name="Palaniappan K."/>
            <person name="Land M."/>
            <person name="Hauser L."/>
            <person name="Chang Y.J."/>
            <person name="Jeffries C.D."/>
            <person name="Pukall R."/>
            <person name="Spring S."/>
            <person name="Rohde M."/>
            <person name="Sikorski J."/>
            <person name="Goker M."/>
            <person name="Woyke T."/>
            <person name="Bristow J."/>
            <person name="Eisen J.A."/>
            <person name="Markowitz V."/>
            <person name="Hugenholtz P."/>
            <person name="Kyrpides N.C."/>
            <person name="Klenk H.P."/>
        </authorList>
    </citation>
    <scope>NUCLEOTIDE SEQUENCE [LARGE SCALE GENOMIC DNA]</scope>
    <source>
        <strain evidence="1 2">DSM 12260</strain>
    </source>
</reference>
<dbReference type="NCBIfam" id="TIGR00149">
    <property type="entry name" value="TIGR00149_YjbQ"/>
    <property type="match status" value="1"/>
</dbReference>
<dbReference type="PANTHER" id="PTHR30615:SF2">
    <property type="entry name" value="YJBQ FAMILY PROTEIN"/>
    <property type="match status" value="1"/>
</dbReference>
<evidence type="ECO:0000313" key="1">
    <source>
        <dbReference type="EMBL" id="EFQ23171.1"/>
    </source>
</evidence>
<dbReference type="AlphaFoldDB" id="E3CV14"/>
<dbReference type="InterPro" id="IPR035917">
    <property type="entry name" value="YjbQ-like_sf"/>
</dbReference>
<evidence type="ECO:0000313" key="2">
    <source>
        <dbReference type="Proteomes" id="UP000005096"/>
    </source>
</evidence>
<accession>E3CV14</accession>